<organism evidence="2 3">
    <name type="scientific">Nitrosomonas oligotropha</name>
    <dbReference type="NCBI Taxonomy" id="42354"/>
    <lineage>
        <taxon>Bacteria</taxon>
        <taxon>Pseudomonadati</taxon>
        <taxon>Pseudomonadota</taxon>
        <taxon>Betaproteobacteria</taxon>
        <taxon>Nitrosomonadales</taxon>
        <taxon>Nitrosomonadaceae</taxon>
        <taxon>Nitrosomonas</taxon>
    </lineage>
</organism>
<dbReference type="Pfam" id="PF00078">
    <property type="entry name" value="RVT_1"/>
    <property type="match status" value="1"/>
</dbReference>
<dbReference type="AlphaFoldDB" id="A0A5C7VPE2"/>
<sequence length="653" mass="75384">MSLIQDDIIKIAYKKLKQMVYYEKTHLFLRKRLAEFECTEDFEERLRIIDTVINTKAPTKEKAFQDWLNEINFVLLPKGVSGIDSQSGKDKGTYVTNVTSQENYKIEKVNYIFDGPIELHIIAVLWLMIEGPKIDGELARNCMGSRLHPLVGQYEDHSAHLFKKYHELYAKWRDDGIKKARDLLVNEEQSVCIIALDLQEYYYRVQIDWGKLRTQIKRPSKTDGIFKNIYKREKLGALLLECIEAICTTYRQRIAPQLEITHRGIPDSATCLPIGLCTSPLIANWYLKEFDEAILAKVRPAYYGRYVDDILLVVTSQFEPTNDPINSFMEKILVDSRIMKRDPENSRYKLTETPELFLQEQKCILQFFDAGHSIAGLEKFQKEIEENASDFALLPVEGDESPVEQVAYDLLYDGSVNKIRSVKEIAENRWELAKHLSKQTRLFLVAEGRLDTQTKKELFRFFKGSNAINYWDMWERVVAFLVIARNIKAVNEFHKAITCEIKKISFPESKDISYLLKLAMKEHLDISIEMIHAVKNIEASSGSVREYLRSSNLIRHHLVAIPLLNYTRFDGDLTMPGNVIDLSLGFDKRKIKWSPRYVHFDECLGFIGSGYCGDVEDDSVAAANKIYASFHGSNLDDVTSELFVVEDPLQEKN</sequence>
<dbReference type="Proteomes" id="UP000321055">
    <property type="component" value="Unassembled WGS sequence"/>
</dbReference>
<evidence type="ECO:0000259" key="1">
    <source>
        <dbReference type="Pfam" id="PF00078"/>
    </source>
</evidence>
<dbReference type="InterPro" id="IPR000477">
    <property type="entry name" value="RT_dom"/>
</dbReference>
<reference evidence="2 3" key="1">
    <citation type="submission" date="2018-09" db="EMBL/GenBank/DDBJ databases">
        <title>Metagenome Assembled Genomes from an Advanced Water Purification Facility.</title>
        <authorList>
            <person name="Stamps B.W."/>
            <person name="Spear J.R."/>
        </authorList>
    </citation>
    <scope>NUCLEOTIDE SEQUENCE [LARGE SCALE GENOMIC DNA]</scope>
    <source>
        <strain evidence="2">Bin_54_1</strain>
    </source>
</reference>
<comment type="caution">
    <text evidence="2">The sequence shown here is derived from an EMBL/GenBank/DDBJ whole genome shotgun (WGS) entry which is preliminary data.</text>
</comment>
<accession>A0A5C7VPE2</accession>
<protein>
    <recommendedName>
        <fullName evidence="1">Reverse transcriptase domain-containing protein</fullName>
    </recommendedName>
</protein>
<gene>
    <name evidence="2" type="ORF">E6Q60_10425</name>
</gene>
<proteinExistence type="predicted"/>
<evidence type="ECO:0000313" key="2">
    <source>
        <dbReference type="EMBL" id="TXI27221.1"/>
    </source>
</evidence>
<dbReference type="EMBL" id="SSFX01000082">
    <property type="protein sequence ID" value="TXI27221.1"/>
    <property type="molecule type" value="Genomic_DNA"/>
</dbReference>
<name>A0A5C7VPE2_9PROT</name>
<evidence type="ECO:0000313" key="3">
    <source>
        <dbReference type="Proteomes" id="UP000321055"/>
    </source>
</evidence>
<feature type="domain" description="Reverse transcriptase" evidence="1">
    <location>
        <begin position="175"/>
        <end position="317"/>
    </location>
</feature>